<protein>
    <submittedName>
        <fullName evidence="2">Uncharacterized protein</fullName>
    </submittedName>
</protein>
<feature type="chain" id="PRO_5021425703" evidence="1">
    <location>
        <begin position="23"/>
        <end position="250"/>
    </location>
</feature>
<evidence type="ECO:0000256" key="1">
    <source>
        <dbReference type="SAM" id="SignalP"/>
    </source>
</evidence>
<evidence type="ECO:0000313" key="2">
    <source>
        <dbReference type="EMBL" id="TFF39229.1"/>
    </source>
</evidence>
<keyword evidence="1" id="KW-0732">Signal</keyword>
<sequence length="250" mass="28720">MQRLFSKFALITLLCISVTARAQLTDSLVFESLQEIDTIDAEQMRNYADLIPFTGGDVLLAKAGGEDHYRLIQKYSPDSWIVYELPEQPTNTADCVISGQFIIYHHQHGNSTRTSTWWIEDAFVIDTHNHAFFSLETGYKLEVWDDPPVRRKKETDKQYEKRVDKSTEVKYITNCLGSLTINVNILTVSRKCKINGLNISPIRKTNNEDWLLQDVGTYRYKYGVFYRVTTVASKPQNGKSAFKTSKKNSQ</sequence>
<reference evidence="2 3" key="1">
    <citation type="journal article" date="2017" name="Int. J. Syst. Evol. Microbiol.">
        <title>Mucilaginibacterpsychrotolerans sp. nov., isolated from peatlands.</title>
        <authorList>
            <person name="Deng Y."/>
            <person name="Shen L."/>
            <person name="Xu B."/>
            <person name="Liu Y."/>
            <person name="Gu Z."/>
            <person name="Liu H."/>
            <person name="Zhou Y."/>
        </authorList>
    </citation>
    <scope>NUCLEOTIDE SEQUENCE [LARGE SCALE GENOMIC DNA]</scope>
    <source>
        <strain evidence="2 3">NH7-4</strain>
    </source>
</reference>
<dbReference type="AlphaFoldDB" id="A0A4Y8SJK3"/>
<accession>A0A4Y8SJK3</accession>
<organism evidence="2 3">
    <name type="scientific">Mucilaginibacter psychrotolerans</name>
    <dbReference type="NCBI Taxonomy" id="1524096"/>
    <lineage>
        <taxon>Bacteria</taxon>
        <taxon>Pseudomonadati</taxon>
        <taxon>Bacteroidota</taxon>
        <taxon>Sphingobacteriia</taxon>
        <taxon>Sphingobacteriales</taxon>
        <taxon>Sphingobacteriaceae</taxon>
        <taxon>Mucilaginibacter</taxon>
    </lineage>
</organism>
<feature type="signal peptide" evidence="1">
    <location>
        <begin position="1"/>
        <end position="22"/>
    </location>
</feature>
<dbReference type="EMBL" id="SOZE01000004">
    <property type="protein sequence ID" value="TFF39229.1"/>
    <property type="molecule type" value="Genomic_DNA"/>
</dbReference>
<name>A0A4Y8SJK3_9SPHI</name>
<dbReference type="RefSeq" id="WP_133227739.1">
    <property type="nucleotide sequence ID" value="NZ_SOZE01000004.1"/>
</dbReference>
<keyword evidence="3" id="KW-1185">Reference proteome</keyword>
<dbReference type="Proteomes" id="UP000297540">
    <property type="component" value="Unassembled WGS sequence"/>
</dbReference>
<comment type="caution">
    <text evidence="2">The sequence shown here is derived from an EMBL/GenBank/DDBJ whole genome shotgun (WGS) entry which is preliminary data.</text>
</comment>
<proteinExistence type="predicted"/>
<gene>
    <name evidence="2" type="ORF">E2R66_06310</name>
</gene>
<evidence type="ECO:0000313" key="3">
    <source>
        <dbReference type="Proteomes" id="UP000297540"/>
    </source>
</evidence>